<evidence type="ECO:0000256" key="2">
    <source>
        <dbReference type="SAM" id="Phobius"/>
    </source>
</evidence>
<evidence type="ECO:0000313" key="4">
    <source>
        <dbReference type="Proteomes" id="UP000077315"/>
    </source>
</evidence>
<dbReference type="PANTHER" id="PTHR39466">
    <property type="entry name" value="RGS DOMAIN-CONTAINING PROTEIN"/>
    <property type="match status" value="1"/>
</dbReference>
<dbReference type="EMBL" id="KV441000">
    <property type="protein sequence ID" value="OAD66878.1"/>
    <property type="molecule type" value="Genomic_DNA"/>
</dbReference>
<organism evidence="3 4">
    <name type="scientific">Phycomyces blakesleeanus (strain ATCC 8743b / DSM 1359 / FGSC 10004 / NBRC 33097 / NRRL 1555)</name>
    <dbReference type="NCBI Taxonomy" id="763407"/>
    <lineage>
        <taxon>Eukaryota</taxon>
        <taxon>Fungi</taxon>
        <taxon>Fungi incertae sedis</taxon>
        <taxon>Mucoromycota</taxon>
        <taxon>Mucoromycotina</taxon>
        <taxon>Mucoromycetes</taxon>
        <taxon>Mucorales</taxon>
        <taxon>Phycomycetaceae</taxon>
        <taxon>Phycomyces</taxon>
    </lineage>
</organism>
<keyword evidence="4" id="KW-1185">Reference proteome</keyword>
<dbReference type="GeneID" id="28993753"/>
<feature type="transmembrane region" description="Helical" evidence="2">
    <location>
        <begin position="246"/>
        <end position="264"/>
    </location>
</feature>
<gene>
    <name evidence="3" type="ORF">PHYBLDRAFT_152144</name>
</gene>
<evidence type="ECO:0000256" key="1">
    <source>
        <dbReference type="SAM" id="MobiDB-lite"/>
    </source>
</evidence>
<keyword evidence="2" id="KW-1133">Transmembrane helix</keyword>
<dbReference type="PANTHER" id="PTHR39466:SF1">
    <property type="entry name" value="RGS DOMAIN-CONTAINING PROTEIN"/>
    <property type="match status" value="1"/>
</dbReference>
<dbReference type="InterPro" id="IPR044926">
    <property type="entry name" value="RGS_subdomain_2"/>
</dbReference>
<keyword evidence="2" id="KW-0812">Transmembrane</keyword>
<keyword evidence="2" id="KW-0472">Membrane</keyword>
<feature type="transmembrane region" description="Helical" evidence="2">
    <location>
        <begin position="214"/>
        <end position="234"/>
    </location>
</feature>
<dbReference type="RefSeq" id="XP_018284918.1">
    <property type="nucleotide sequence ID" value="XM_018432847.1"/>
</dbReference>
<feature type="region of interest" description="Disordered" evidence="1">
    <location>
        <begin position="80"/>
        <end position="100"/>
    </location>
</feature>
<dbReference type="InParanoid" id="A0A167JXK5"/>
<protein>
    <submittedName>
        <fullName evidence="3">Uncharacterized protein</fullName>
    </submittedName>
</protein>
<dbReference type="STRING" id="763407.A0A167JXK5"/>
<dbReference type="Gene3D" id="1.10.167.10">
    <property type="entry name" value="Regulator of G-protein Signalling 4, domain 2"/>
    <property type="match status" value="1"/>
</dbReference>
<dbReference type="SUPFAM" id="SSF48097">
    <property type="entry name" value="Regulator of G-protein signaling, RGS"/>
    <property type="match status" value="1"/>
</dbReference>
<feature type="transmembrane region" description="Helical" evidence="2">
    <location>
        <begin position="316"/>
        <end position="337"/>
    </location>
</feature>
<dbReference type="AlphaFoldDB" id="A0A167JXK5"/>
<dbReference type="InterPro" id="IPR036305">
    <property type="entry name" value="RGS_sf"/>
</dbReference>
<proteinExistence type="predicted"/>
<dbReference type="VEuPathDB" id="FungiDB:PHYBLDRAFT_152144"/>
<dbReference type="Proteomes" id="UP000077315">
    <property type="component" value="Unassembled WGS sequence"/>
</dbReference>
<sequence>MPKKYLFGWDTAFARWFGGAKSEINDVHLDHILTGSTCSPISLQDFRAFLQLKEHTAENLDFYYWYIGYCERFKQLSDEDKAMSPPPTEKPHPKNTKQLPAMEEKQTKCSMFGELDGNNPENLSSFVTAPGAEKQPFRDEVNTVLRTFFHPDSFKELNVIGYQNRYTVYWGTRTTNPEVFEEAHQHIRQLMEKSSLKNFVHHAVQNIRYSWIMLHYIGTFVNFMHVVSVFYYTYTHHMCRWYRIPIFPFTFLFLMSLLSGRSGFCTIRGSMKFRQTPLYELDLRRSDGMKKADIESISDLTSIIDSNVIRKQRTMIFHIWTSSLLLAICTTIPALVITNENDPLPPPLPQA</sequence>
<accession>A0A167JXK5</accession>
<reference evidence="4" key="1">
    <citation type="submission" date="2015-06" db="EMBL/GenBank/DDBJ databases">
        <title>Expansion of signal transduction pathways in fungi by whole-genome duplication.</title>
        <authorList>
            <consortium name="DOE Joint Genome Institute"/>
            <person name="Corrochano L.M."/>
            <person name="Kuo A."/>
            <person name="Marcet-Houben M."/>
            <person name="Polaino S."/>
            <person name="Salamov A."/>
            <person name="Villalobos J.M."/>
            <person name="Alvarez M.I."/>
            <person name="Avalos J."/>
            <person name="Benito E.P."/>
            <person name="Benoit I."/>
            <person name="Burger G."/>
            <person name="Camino L.P."/>
            <person name="Canovas D."/>
            <person name="Cerda-Olmedo E."/>
            <person name="Cheng J.-F."/>
            <person name="Dominguez A."/>
            <person name="Elias M."/>
            <person name="Eslava A.P."/>
            <person name="Glaser F."/>
            <person name="Grimwood J."/>
            <person name="Gutierrez G."/>
            <person name="Heitman J."/>
            <person name="Henrissat B."/>
            <person name="Iturriaga E.A."/>
            <person name="Lang B.F."/>
            <person name="Lavin J.L."/>
            <person name="Lee S."/>
            <person name="Li W."/>
            <person name="Lindquist E."/>
            <person name="Lopez-Garcia S."/>
            <person name="Luque E.M."/>
            <person name="Marcos A.T."/>
            <person name="Martin J."/>
            <person name="McCluskey K."/>
            <person name="Medina H.R."/>
            <person name="Miralles-Duran A."/>
            <person name="Miyazaki A."/>
            <person name="Munoz-Torres E."/>
            <person name="Oguiza J.A."/>
            <person name="Ohm R."/>
            <person name="Olmedo M."/>
            <person name="Orejas M."/>
            <person name="Ortiz-Castellanos L."/>
            <person name="Pisabarro A.G."/>
            <person name="Rodriguez-Romero J."/>
            <person name="Ruiz-Herrera J."/>
            <person name="Ruiz-Vazquez R."/>
            <person name="Sanz C."/>
            <person name="Schackwitz W."/>
            <person name="Schmutz J."/>
            <person name="Shahriari M."/>
            <person name="Shelest E."/>
            <person name="Silva-Franco F."/>
            <person name="Soanes D."/>
            <person name="Syed K."/>
            <person name="Tagua V.G."/>
            <person name="Talbot N.J."/>
            <person name="Thon M."/>
            <person name="De vries R.P."/>
            <person name="Wiebenga A."/>
            <person name="Yadav J.S."/>
            <person name="Braun E.L."/>
            <person name="Baker S."/>
            <person name="Garre V."/>
            <person name="Horwitz B."/>
            <person name="Torres-Martinez S."/>
            <person name="Idnurm A."/>
            <person name="Herrera-Estrella A."/>
            <person name="Gabaldon T."/>
            <person name="Grigoriev I.V."/>
        </authorList>
    </citation>
    <scope>NUCLEOTIDE SEQUENCE [LARGE SCALE GENOMIC DNA]</scope>
    <source>
        <strain evidence="4">NRRL 1555(-)</strain>
    </source>
</reference>
<name>A0A167JXK5_PHYB8</name>
<dbReference type="OrthoDB" id="3232309at2759"/>
<evidence type="ECO:0000313" key="3">
    <source>
        <dbReference type="EMBL" id="OAD66878.1"/>
    </source>
</evidence>